<protein>
    <submittedName>
        <fullName evidence="2">Uncharacterized protein</fullName>
    </submittedName>
</protein>
<feature type="region of interest" description="Disordered" evidence="1">
    <location>
        <begin position="432"/>
        <end position="459"/>
    </location>
</feature>
<accession>A0A1A9V355</accession>
<evidence type="ECO:0000313" key="3">
    <source>
        <dbReference type="Proteomes" id="UP000078200"/>
    </source>
</evidence>
<dbReference type="VEuPathDB" id="VectorBase:GAUT024212"/>
<dbReference type="Proteomes" id="UP000078200">
    <property type="component" value="Unassembled WGS sequence"/>
</dbReference>
<keyword evidence="3" id="KW-1185">Reference proteome</keyword>
<dbReference type="AlphaFoldDB" id="A0A1A9V355"/>
<feature type="region of interest" description="Disordered" evidence="1">
    <location>
        <begin position="655"/>
        <end position="678"/>
    </location>
</feature>
<organism evidence="2 3">
    <name type="scientific">Glossina austeni</name>
    <name type="common">Savannah tsetse fly</name>
    <dbReference type="NCBI Taxonomy" id="7395"/>
    <lineage>
        <taxon>Eukaryota</taxon>
        <taxon>Metazoa</taxon>
        <taxon>Ecdysozoa</taxon>
        <taxon>Arthropoda</taxon>
        <taxon>Hexapoda</taxon>
        <taxon>Insecta</taxon>
        <taxon>Pterygota</taxon>
        <taxon>Neoptera</taxon>
        <taxon>Endopterygota</taxon>
        <taxon>Diptera</taxon>
        <taxon>Brachycera</taxon>
        <taxon>Muscomorpha</taxon>
        <taxon>Hippoboscoidea</taxon>
        <taxon>Glossinidae</taxon>
        <taxon>Glossina</taxon>
    </lineage>
</organism>
<evidence type="ECO:0000256" key="1">
    <source>
        <dbReference type="SAM" id="MobiDB-lite"/>
    </source>
</evidence>
<proteinExistence type="predicted"/>
<reference evidence="2" key="1">
    <citation type="submission" date="2020-05" db="UniProtKB">
        <authorList>
            <consortium name="EnsemblMetazoa"/>
        </authorList>
    </citation>
    <scope>IDENTIFICATION</scope>
    <source>
        <strain evidence="2">TTRI</strain>
    </source>
</reference>
<name>A0A1A9V355_GLOAU</name>
<evidence type="ECO:0000313" key="2">
    <source>
        <dbReference type="EnsemblMetazoa" id="GAUT024212-PA"/>
    </source>
</evidence>
<dbReference type="EnsemblMetazoa" id="GAUT024212-RA">
    <property type="protein sequence ID" value="GAUT024212-PA"/>
    <property type="gene ID" value="GAUT024212"/>
</dbReference>
<feature type="compositionally biased region" description="Low complexity" evidence="1">
    <location>
        <begin position="440"/>
        <end position="457"/>
    </location>
</feature>
<sequence>MSNNKLACDPIIIFYNKLLKRTQADLKFPEFSEIFLRLSLKEYINANSNFSSIVQLYRKLLVLYYCEKYPSLNDVSCIMGSIFTSNDLIAILNERNNLLDEWQNFVQSNSPNNDENTSDIQYEEQAQNVLQSEIYKQIHSAQHFIVFPIIYDNKMDTLNDRNYIKPKICSKIKDDITALDAILLECFKRNLFGKYHACNDTVDDKVKLLCTIFGVPNHQLSPETWIEHLNDTNNTTSETKFIKFAFLDEIRNILTDKRPHIALSTFQKFMYRLDFETLKETENLKIPNESNSPTLNDHIFYEAVDNCRDDYSNDDTKMDINVHIANNDIAITRAMQETEFTCKREEEKYCDNEEVLITDSTNAIDNEMLERILLADMENDLQASYVYRSDHRDSDIKQESIINDTTEDIPPVMEYEKNRFPSFKDISTQLKQESARNKNNKNNKNNNSNNNNNNNKSKINDNLLENHKLEGAVEASEIFDLLKSLERNDDEIEEMKMSEKRKQADESSINQVITKAQLNSKRKKLRCCVTKNNDNLIEFDQKSHLSDLAAESLIMNEEKQCFKGTSINVIDLNGKCENYVITTATTCDNNNCNSCNNKSIIEKDKKLRKSIESFKLDNNMTFLEENSVESDKFSEDLDFLRIMQEVEKADKALHNEDDANNVKKEERKDHHYYADRNDADNDNDIILIEDSDSEDGKSFSVNNNSHSDSIEGTIATATTITTITTTTTTATKALDESGDFNT</sequence>